<dbReference type="InterPro" id="IPR055170">
    <property type="entry name" value="GFO_IDH_MocA-like_dom"/>
</dbReference>
<evidence type="ECO:0000313" key="7">
    <source>
        <dbReference type="EMBL" id="QBR87593.1"/>
    </source>
</evidence>
<dbReference type="InterPro" id="IPR050984">
    <property type="entry name" value="Gfo/Idh/MocA_domain"/>
</dbReference>
<gene>
    <name evidence="7" type="ORF">E4K62_02095</name>
</gene>
<dbReference type="Gene3D" id="3.40.50.720">
    <property type="entry name" value="NAD(P)-binding Rossmann-like Domain"/>
    <property type="match status" value="1"/>
</dbReference>
<evidence type="ECO:0000256" key="4">
    <source>
        <dbReference type="SAM" id="MobiDB-lite"/>
    </source>
</evidence>
<dbReference type="InterPro" id="IPR036291">
    <property type="entry name" value="NAD(P)-bd_dom_sf"/>
</dbReference>
<sequence>MRTRRVTRIRSSTTTARGTAWGRGPRSDGTRDPATIGTVTSTTAQRTRWAILGPGAISRDFLAGLHASRSGMLAAVGSSDRGRAERFAAEAGAAFSGTYDEVLGRPEIDAVYVGTVHTTHADLAVRALEAGKAVLCEKPASPTAAEVDRILAAAEAADRPFVEAYKNRFGPWADALRQVLADGAVGRPVRVEAAFGFEAGSRGGRLFDPALAGGAILDVGCYPVSLAVEAAFASRALAPDAVVVADAVGELVAGVDGEARALIRFGAVEGALATSIVRELPSSAVIHCTGGSIELPDAWGGRAESPTTIVVRPAEAEPTVVTVQAVQPMAAEADALSRALAEGRREVPEMPWAHTRAVAAALTAWRSRIVPSAP</sequence>
<dbReference type="Pfam" id="PF22725">
    <property type="entry name" value="GFO_IDH_MocA_C3"/>
    <property type="match status" value="1"/>
</dbReference>
<dbReference type="Gene3D" id="3.30.360.10">
    <property type="entry name" value="Dihydrodipicolinate Reductase, domain 2"/>
    <property type="match status" value="1"/>
</dbReference>
<dbReference type="Pfam" id="PF01408">
    <property type="entry name" value="GFO_IDH_MocA"/>
    <property type="match status" value="1"/>
</dbReference>
<keyword evidence="3" id="KW-0520">NAD</keyword>
<dbReference type="Proteomes" id="UP000295748">
    <property type="component" value="Chromosome"/>
</dbReference>
<evidence type="ECO:0000259" key="6">
    <source>
        <dbReference type="Pfam" id="PF22725"/>
    </source>
</evidence>
<keyword evidence="8" id="KW-1185">Reference proteome</keyword>
<dbReference type="PANTHER" id="PTHR22604:SF105">
    <property type="entry name" value="TRANS-1,2-DIHYDROBENZENE-1,2-DIOL DEHYDROGENASE"/>
    <property type="match status" value="1"/>
</dbReference>
<dbReference type="SUPFAM" id="SSF51735">
    <property type="entry name" value="NAD(P)-binding Rossmann-fold domains"/>
    <property type="match status" value="1"/>
</dbReference>
<evidence type="ECO:0000256" key="3">
    <source>
        <dbReference type="ARBA" id="ARBA00023027"/>
    </source>
</evidence>
<feature type="domain" description="Gfo/Idh/MocA-like oxidoreductase N-terminal" evidence="5">
    <location>
        <begin position="48"/>
        <end position="160"/>
    </location>
</feature>
<accession>A0ABX5SN80</accession>
<evidence type="ECO:0000256" key="1">
    <source>
        <dbReference type="ARBA" id="ARBA00010928"/>
    </source>
</evidence>
<dbReference type="SUPFAM" id="SSF55347">
    <property type="entry name" value="Glyceraldehyde-3-phosphate dehydrogenase-like, C-terminal domain"/>
    <property type="match status" value="1"/>
</dbReference>
<organism evidence="7 8">
    <name type="scientific">Microbacterium wangchenii</name>
    <dbReference type="NCBI Taxonomy" id="2541726"/>
    <lineage>
        <taxon>Bacteria</taxon>
        <taxon>Bacillati</taxon>
        <taxon>Actinomycetota</taxon>
        <taxon>Actinomycetes</taxon>
        <taxon>Micrococcales</taxon>
        <taxon>Microbacteriaceae</taxon>
        <taxon>Microbacterium</taxon>
    </lineage>
</organism>
<keyword evidence="2" id="KW-0560">Oxidoreductase</keyword>
<comment type="similarity">
    <text evidence="1">Belongs to the Gfo/Idh/MocA family.</text>
</comment>
<protein>
    <submittedName>
        <fullName evidence="7">Gfo/Idh/MocA family oxidoreductase</fullName>
    </submittedName>
</protein>
<evidence type="ECO:0000259" key="5">
    <source>
        <dbReference type="Pfam" id="PF01408"/>
    </source>
</evidence>
<dbReference type="InterPro" id="IPR000683">
    <property type="entry name" value="Gfo/Idh/MocA-like_OxRdtase_N"/>
</dbReference>
<reference evidence="7 8" key="1">
    <citation type="submission" date="2019-03" db="EMBL/GenBank/DDBJ databases">
        <authorList>
            <person name="Dong K."/>
        </authorList>
    </citation>
    <scope>NUCLEOTIDE SEQUENCE [LARGE SCALE GENOMIC DNA]</scope>
    <source>
        <strain evidence="8">dk512</strain>
    </source>
</reference>
<name>A0ABX5SN80_9MICO</name>
<dbReference type="EMBL" id="CP038266">
    <property type="protein sequence ID" value="QBR87593.1"/>
    <property type="molecule type" value="Genomic_DNA"/>
</dbReference>
<feature type="region of interest" description="Disordered" evidence="4">
    <location>
        <begin position="1"/>
        <end position="40"/>
    </location>
</feature>
<dbReference type="PANTHER" id="PTHR22604">
    <property type="entry name" value="OXIDOREDUCTASES"/>
    <property type="match status" value="1"/>
</dbReference>
<feature type="domain" description="GFO/IDH/MocA-like oxidoreductase" evidence="6">
    <location>
        <begin position="175"/>
        <end position="294"/>
    </location>
</feature>
<feature type="compositionally biased region" description="Low complexity" evidence="4">
    <location>
        <begin position="9"/>
        <end position="24"/>
    </location>
</feature>
<evidence type="ECO:0000256" key="2">
    <source>
        <dbReference type="ARBA" id="ARBA00023002"/>
    </source>
</evidence>
<proteinExistence type="inferred from homology"/>
<evidence type="ECO:0000313" key="8">
    <source>
        <dbReference type="Proteomes" id="UP000295748"/>
    </source>
</evidence>